<name>A0A1E3BDU3_ASPCR</name>
<keyword evidence="1" id="KW-1133">Transmembrane helix</keyword>
<dbReference type="EMBL" id="JXNT01000005">
    <property type="protein sequence ID" value="ODM19132.1"/>
    <property type="molecule type" value="Genomic_DNA"/>
</dbReference>
<evidence type="ECO:0000256" key="1">
    <source>
        <dbReference type="SAM" id="Phobius"/>
    </source>
</evidence>
<keyword evidence="3" id="KW-1185">Reference proteome</keyword>
<keyword evidence="1" id="KW-0812">Transmembrane</keyword>
<dbReference type="VEuPathDB" id="FungiDB:SI65_05749"/>
<reference evidence="2 3" key="1">
    <citation type="journal article" date="2016" name="BMC Genomics">
        <title>Comparative genomic and transcriptomic analyses of the Fuzhuan brick tea-fermentation fungus Aspergillus cristatus.</title>
        <authorList>
            <person name="Ge Y."/>
            <person name="Wang Y."/>
            <person name="Liu Y."/>
            <person name="Tan Y."/>
            <person name="Ren X."/>
            <person name="Zhang X."/>
            <person name="Hyde K.D."/>
            <person name="Liu Y."/>
            <person name="Liu Z."/>
        </authorList>
    </citation>
    <scope>NUCLEOTIDE SEQUENCE [LARGE SCALE GENOMIC DNA]</scope>
    <source>
        <strain evidence="2 3">GZAAS20.1005</strain>
    </source>
</reference>
<feature type="transmembrane region" description="Helical" evidence="1">
    <location>
        <begin position="290"/>
        <end position="309"/>
    </location>
</feature>
<sequence length="310" mass="35215">MTVTHNLPPVKIGPITDHPFISHQLEMQGKPSKVKSLCEEAIKNGYYECTWLCYNRGTKYLAQGIPILSEIEGFEAHNLRRALGWWKRVSLRSPVKVKIVKMHFLEPKSIKEVEVMVLPDDSSSKIEGIRTWLKEYSMEAQCSAGYDENGTFHPCQSGSSCKNRVMGGNEEYPQFYCSLEYYHELRLRKRRLECRDAMLEFYWNSRGRSDFQTFLRESGLITSYSNLKTTHYLDAADRYGESIPALLLIDGWHIKRLLIMICFAVLISLVVTVLAAAVGQSIDTGLTAGSYTLALVAIFIATLSFFSAIL</sequence>
<protein>
    <submittedName>
        <fullName evidence="2">Uncharacterized protein</fullName>
    </submittedName>
</protein>
<comment type="caution">
    <text evidence="2">The sequence shown here is derived from an EMBL/GenBank/DDBJ whole genome shotgun (WGS) entry which is preliminary data.</text>
</comment>
<dbReference type="OrthoDB" id="4495745at2759"/>
<dbReference type="Proteomes" id="UP000094569">
    <property type="component" value="Unassembled WGS sequence"/>
</dbReference>
<feature type="transmembrane region" description="Helical" evidence="1">
    <location>
        <begin position="257"/>
        <end position="278"/>
    </location>
</feature>
<evidence type="ECO:0000313" key="3">
    <source>
        <dbReference type="Proteomes" id="UP000094569"/>
    </source>
</evidence>
<gene>
    <name evidence="2" type="ORF">SI65_05749</name>
</gene>
<organism evidence="2 3">
    <name type="scientific">Aspergillus cristatus</name>
    <name type="common">Chinese Fuzhuan brick tea-fermentation fungus</name>
    <name type="synonym">Eurotium cristatum</name>
    <dbReference type="NCBI Taxonomy" id="573508"/>
    <lineage>
        <taxon>Eukaryota</taxon>
        <taxon>Fungi</taxon>
        <taxon>Dikarya</taxon>
        <taxon>Ascomycota</taxon>
        <taxon>Pezizomycotina</taxon>
        <taxon>Eurotiomycetes</taxon>
        <taxon>Eurotiomycetidae</taxon>
        <taxon>Eurotiales</taxon>
        <taxon>Aspergillaceae</taxon>
        <taxon>Aspergillus</taxon>
        <taxon>Aspergillus subgen. Aspergillus</taxon>
    </lineage>
</organism>
<accession>A0A1E3BDU3</accession>
<dbReference type="AlphaFoldDB" id="A0A1E3BDU3"/>
<keyword evidence="1" id="KW-0472">Membrane</keyword>
<evidence type="ECO:0000313" key="2">
    <source>
        <dbReference type="EMBL" id="ODM19132.1"/>
    </source>
</evidence>
<proteinExistence type="predicted"/>